<organism evidence="1 2">
    <name type="scientific">Turneriella parva (strain ATCC BAA-1111 / DSM 21527 / NCTC 11395 / H)</name>
    <name type="common">Leptospira parva</name>
    <dbReference type="NCBI Taxonomy" id="869212"/>
    <lineage>
        <taxon>Bacteria</taxon>
        <taxon>Pseudomonadati</taxon>
        <taxon>Spirochaetota</taxon>
        <taxon>Spirochaetia</taxon>
        <taxon>Leptospirales</taxon>
        <taxon>Leptospiraceae</taxon>
        <taxon>Turneriella</taxon>
    </lineage>
</organism>
<dbReference type="KEGG" id="tpx:Turpa_3410"/>
<reference evidence="1 2" key="1">
    <citation type="submission" date="2012-06" db="EMBL/GenBank/DDBJ databases">
        <title>The complete chromosome of genome of Turneriella parva DSM 21527.</title>
        <authorList>
            <consortium name="US DOE Joint Genome Institute (JGI-PGF)"/>
            <person name="Lucas S."/>
            <person name="Han J."/>
            <person name="Lapidus A."/>
            <person name="Bruce D."/>
            <person name="Goodwin L."/>
            <person name="Pitluck S."/>
            <person name="Peters L."/>
            <person name="Kyrpides N."/>
            <person name="Mavromatis K."/>
            <person name="Ivanova N."/>
            <person name="Mikhailova N."/>
            <person name="Chertkov O."/>
            <person name="Detter J.C."/>
            <person name="Tapia R."/>
            <person name="Han C."/>
            <person name="Land M."/>
            <person name="Hauser L."/>
            <person name="Markowitz V."/>
            <person name="Cheng J.-F."/>
            <person name="Hugenholtz P."/>
            <person name="Woyke T."/>
            <person name="Wu D."/>
            <person name="Gronow S."/>
            <person name="Wellnitz S."/>
            <person name="Brambilla E."/>
            <person name="Klenk H.-P."/>
            <person name="Eisen J.A."/>
        </authorList>
    </citation>
    <scope>NUCLEOTIDE SEQUENCE [LARGE SCALE GENOMIC DNA]</scope>
    <source>
        <strain evidence="2">ATCC BAA-1111 / DSM 21527 / NCTC 11395 / H</strain>
    </source>
</reference>
<keyword evidence="2" id="KW-1185">Reference proteome</keyword>
<dbReference type="HOGENOM" id="CLU_2060438_0_0_12"/>
<evidence type="ECO:0000313" key="1">
    <source>
        <dbReference type="EMBL" id="AFM14047.1"/>
    </source>
</evidence>
<name>I4B9U0_TURPD</name>
<dbReference type="OrthoDB" id="7863404at2"/>
<evidence type="ECO:0000313" key="2">
    <source>
        <dbReference type="Proteomes" id="UP000006048"/>
    </source>
</evidence>
<gene>
    <name evidence="1" type="ordered locus">Turpa_3410</name>
</gene>
<sequence>MKGLAFYGAPNGHAHLYLVISDINPDDGTVLCVNITDSANIPDKSCLLNVGDHPFIKKESAVFYWQAINPELNSITHGIKLGALTQQANLLPATLAKVQDGAKASKFLKPKFHLYFQYF</sequence>
<dbReference type="AlphaFoldDB" id="I4B9U0"/>
<dbReference type="RefSeq" id="WP_014804540.1">
    <property type="nucleotide sequence ID" value="NC_018020.1"/>
</dbReference>
<protein>
    <submittedName>
        <fullName evidence="1">Uncharacterized protein</fullName>
    </submittedName>
</protein>
<accession>I4B9U0</accession>
<dbReference type="Proteomes" id="UP000006048">
    <property type="component" value="Chromosome"/>
</dbReference>
<dbReference type="EMBL" id="CP002959">
    <property type="protein sequence ID" value="AFM14047.1"/>
    <property type="molecule type" value="Genomic_DNA"/>
</dbReference>
<proteinExistence type="predicted"/>